<protein>
    <submittedName>
        <fullName evidence="1">Uncharacterized protein</fullName>
    </submittedName>
</protein>
<dbReference type="EMBL" id="LAZR01047774">
    <property type="protein sequence ID" value="KKK93438.1"/>
    <property type="molecule type" value="Genomic_DNA"/>
</dbReference>
<dbReference type="AlphaFoldDB" id="A0A0F8ZI47"/>
<name>A0A0F8ZI47_9ZZZZ</name>
<reference evidence="1" key="1">
    <citation type="journal article" date="2015" name="Nature">
        <title>Complex archaea that bridge the gap between prokaryotes and eukaryotes.</title>
        <authorList>
            <person name="Spang A."/>
            <person name="Saw J.H."/>
            <person name="Jorgensen S.L."/>
            <person name="Zaremba-Niedzwiedzka K."/>
            <person name="Martijn J."/>
            <person name="Lind A.E."/>
            <person name="van Eijk R."/>
            <person name="Schleper C."/>
            <person name="Guy L."/>
            <person name="Ettema T.J."/>
        </authorList>
    </citation>
    <scope>NUCLEOTIDE SEQUENCE</scope>
</reference>
<gene>
    <name evidence="1" type="ORF">LCGC14_2692890</name>
</gene>
<evidence type="ECO:0000313" key="1">
    <source>
        <dbReference type="EMBL" id="KKK93438.1"/>
    </source>
</evidence>
<organism evidence="1">
    <name type="scientific">marine sediment metagenome</name>
    <dbReference type="NCBI Taxonomy" id="412755"/>
    <lineage>
        <taxon>unclassified sequences</taxon>
        <taxon>metagenomes</taxon>
        <taxon>ecological metagenomes</taxon>
    </lineage>
</organism>
<proteinExistence type="predicted"/>
<accession>A0A0F8ZI47</accession>
<sequence>MTEPIKADAMTNLAVAKAAKFENPFISEHSEHFGVCRYGSSHEGVVTFSPTTCEADAMKAAEKVGLFDPAIGCCTLRQVKDKDARLWFLDYFVGDTTFTIYAPLPDLCLALCEAILAVAEKGDNINLLQGAPVIVKFQGRKKGGS</sequence>
<comment type="caution">
    <text evidence="1">The sequence shown here is derived from an EMBL/GenBank/DDBJ whole genome shotgun (WGS) entry which is preliminary data.</text>
</comment>